<gene>
    <name evidence="2" type="ORF">TPAB3V08_LOCUS4745</name>
</gene>
<keyword evidence="3" id="KW-1185">Reference proteome</keyword>
<name>A0ABN7NPK5_TIMPD</name>
<feature type="region of interest" description="Disordered" evidence="1">
    <location>
        <begin position="1"/>
        <end position="35"/>
    </location>
</feature>
<evidence type="ECO:0000256" key="1">
    <source>
        <dbReference type="SAM" id="MobiDB-lite"/>
    </source>
</evidence>
<organism evidence="2 3">
    <name type="scientific">Timema podura</name>
    <name type="common">Walking stick</name>
    <dbReference type="NCBI Taxonomy" id="61482"/>
    <lineage>
        <taxon>Eukaryota</taxon>
        <taxon>Metazoa</taxon>
        <taxon>Ecdysozoa</taxon>
        <taxon>Arthropoda</taxon>
        <taxon>Hexapoda</taxon>
        <taxon>Insecta</taxon>
        <taxon>Pterygota</taxon>
        <taxon>Neoptera</taxon>
        <taxon>Polyneoptera</taxon>
        <taxon>Phasmatodea</taxon>
        <taxon>Timematodea</taxon>
        <taxon>Timematoidea</taxon>
        <taxon>Timematidae</taxon>
        <taxon>Timema</taxon>
    </lineage>
</organism>
<reference evidence="2" key="1">
    <citation type="submission" date="2021-03" db="EMBL/GenBank/DDBJ databases">
        <authorList>
            <person name="Tran Van P."/>
        </authorList>
    </citation>
    <scope>NUCLEOTIDE SEQUENCE</scope>
</reference>
<evidence type="ECO:0000313" key="2">
    <source>
        <dbReference type="EMBL" id="CAG2057768.1"/>
    </source>
</evidence>
<protein>
    <submittedName>
        <fullName evidence="2">Uncharacterized protein</fullName>
    </submittedName>
</protein>
<comment type="caution">
    <text evidence="2">The sequence shown here is derived from an EMBL/GenBank/DDBJ whole genome shotgun (WGS) entry which is preliminary data.</text>
</comment>
<feature type="non-terminal residue" evidence="2">
    <location>
        <position position="96"/>
    </location>
</feature>
<dbReference type="EMBL" id="CAJPIN010006020">
    <property type="protein sequence ID" value="CAG2057768.1"/>
    <property type="molecule type" value="Genomic_DNA"/>
</dbReference>
<dbReference type="Proteomes" id="UP001153148">
    <property type="component" value="Unassembled WGS sequence"/>
</dbReference>
<accession>A0ABN7NPK5</accession>
<evidence type="ECO:0000313" key="3">
    <source>
        <dbReference type="Proteomes" id="UP001153148"/>
    </source>
</evidence>
<sequence>MNLLSRGRSFERTSPPLSGRSTPKSHHSPQRDYLHKYHTAPASMSPAHLHQYASTLSPGQLSESLPASQVRNYCLFTLHSSARLHSHTFTCSLGVK</sequence>
<proteinExistence type="predicted"/>